<organism evidence="1 2">
    <name type="scientific">Salinibacter ruber</name>
    <dbReference type="NCBI Taxonomy" id="146919"/>
    <lineage>
        <taxon>Bacteria</taxon>
        <taxon>Pseudomonadati</taxon>
        <taxon>Rhodothermota</taxon>
        <taxon>Rhodothermia</taxon>
        <taxon>Rhodothermales</taxon>
        <taxon>Salinibacteraceae</taxon>
        <taxon>Salinibacter</taxon>
    </lineage>
</organism>
<comment type="caution">
    <text evidence="1">The sequence shown here is derived from an EMBL/GenBank/DDBJ whole genome shotgun (WGS) entry which is preliminary data.</text>
</comment>
<proteinExistence type="predicted"/>
<dbReference type="AlphaFoldDB" id="A0A9X2UB49"/>
<dbReference type="RefSeq" id="WP_259082578.1">
    <property type="nucleotide sequence ID" value="NZ_JANUBB010000021.1"/>
</dbReference>
<accession>A0A9X2UB49</accession>
<dbReference type="EMBL" id="JANUBB010000021">
    <property type="protein sequence ID" value="MCS3953311.1"/>
    <property type="molecule type" value="Genomic_DNA"/>
</dbReference>
<evidence type="ECO:0000313" key="2">
    <source>
        <dbReference type="Proteomes" id="UP001155010"/>
    </source>
</evidence>
<gene>
    <name evidence="1" type="ORF">GGP83_003286</name>
</gene>
<keyword evidence="1" id="KW-0808">Transferase</keyword>
<evidence type="ECO:0000313" key="1">
    <source>
        <dbReference type="EMBL" id="MCS3953311.1"/>
    </source>
</evidence>
<dbReference type="Proteomes" id="UP001155010">
    <property type="component" value="Unassembled WGS sequence"/>
</dbReference>
<sequence length="587" mass="68404">MESLALTEVDEKWLKEKNDVPVTSLRIGKNKGTGIKNTIKVRYDKKRAIKVSKEVYNKIIEEVSKTMNNIHDVSRSVRYWKIILQFDLAYVISYLVDRYLILKRIEKSNRNVKISAMDEESYEISSGWKKLEEKVTTSDRLNLQFFSQVVEETRLYKERKKVVDDEAKSIQNISKKTRKWLKSLKSRIKDEIKVNNSEIKAPVSVCDYGLPYGETKKLGKKMGKKVYYFPEYKMEVPNVKWKLRSHFESSTELSGLCKMVYKSLKWNLPKLCIEQYERAKNYVYKSVGDWPKVILQKQPQSSPVSRVYIAESVKRGAKLATVQHGCSYGELKCSMSEFSEKTMSDIFVTWGYSYEKKDVPLSPPNLSNINLKDTNKKNIGVWVSKDYRFFRENDYPMRSELMLNARTPKKHLKKCKKFAENINSKSKDFLQFRPKPRYENERNGTKKIESKIPKISEIGFSNLEESFSEIISKVELVIIDHFPSTCFLECIAAGVPTVVFGVPPTSRFRHEARAYVKELKKSGILVSDPIEAAETVNQLSLTESNITKWFHDEHKQNAINEYENMYANNSSNYLNEWAEFLDRTSKH</sequence>
<dbReference type="GO" id="GO:0016740">
    <property type="term" value="F:transferase activity"/>
    <property type="evidence" value="ECO:0007669"/>
    <property type="project" value="UniProtKB-KW"/>
</dbReference>
<name>A0A9X2UB49_9BACT</name>
<reference evidence="1" key="1">
    <citation type="submission" date="2022-08" db="EMBL/GenBank/DDBJ databases">
        <title>Genomic Encyclopedia of Type Strains, Phase V (KMG-V): Genome sequencing to study the core and pangenomes of soil and plant-associated prokaryotes.</title>
        <authorList>
            <person name="Whitman W."/>
        </authorList>
    </citation>
    <scope>NUCLEOTIDE SEQUENCE</scope>
    <source>
        <strain evidence="1">SP2017</strain>
    </source>
</reference>
<protein>
    <submittedName>
        <fullName evidence="1">Transferase (TIGR04331 family)</fullName>
    </submittedName>
</protein>